<accession>A0AAE0Z2S8</accession>
<keyword evidence="2" id="KW-1185">Reference proteome</keyword>
<evidence type="ECO:0000313" key="2">
    <source>
        <dbReference type="Proteomes" id="UP001283361"/>
    </source>
</evidence>
<name>A0AAE0Z2S8_9GAST</name>
<proteinExistence type="predicted"/>
<organism evidence="1 2">
    <name type="scientific">Elysia crispata</name>
    <name type="common">lettuce slug</name>
    <dbReference type="NCBI Taxonomy" id="231223"/>
    <lineage>
        <taxon>Eukaryota</taxon>
        <taxon>Metazoa</taxon>
        <taxon>Spiralia</taxon>
        <taxon>Lophotrochozoa</taxon>
        <taxon>Mollusca</taxon>
        <taxon>Gastropoda</taxon>
        <taxon>Heterobranchia</taxon>
        <taxon>Euthyneura</taxon>
        <taxon>Panpulmonata</taxon>
        <taxon>Sacoglossa</taxon>
        <taxon>Placobranchoidea</taxon>
        <taxon>Plakobranchidae</taxon>
        <taxon>Elysia</taxon>
    </lineage>
</organism>
<sequence length="93" mass="10780">MLRRTYIRFLKALVRLERVVCPHYTNLLSISFRSSSLHHRTSCCPLYDPEMTCQDYTSGTWRTYHLPPSKFAPFVPSTLTLPAPMFCGPLDQL</sequence>
<dbReference type="EMBL" id="JAWDGP010004825">
    <property type="protein sequence ID" value="KAK3761843.1"/>
    <property type="molecule type" value="Genomic_DNA"/>
</dbReference>
<reference evidence="1" key="1">
    <citation type="journal article" date="2023" name="G3 (Bethesda)">
        <title>A reference genome for the long-term kleptoplast-retaining sea slug Elysia crispata morphotype clarki.</title>
        <authorList>
            <person name="Eastman K.E."/>
            <person name="Pendleton A.L."/>
            <person name="Shaikh M.A."/>
            <person name="Suttiyut T."/>
            <person name="Ogas R."/>
            <person name="Tomko P."/>
            <person name="Gavelis G."/>
            <person name="Widhalm J.R."/>
            <person name="Wisecaver J.H."/>
        </authorList>
    </citation>
    <scope>NUCLEOTIDE SEQUENCE</scope>
    <source>
        <strain evidence="1">ECLA1</strain>
    </source>
</reference>
<gene>
    <name evidence="1" type="ORF">RRG08_014205</name>
</gene>
<evidence type="ECO:0000313" key="1">
    <source>
        <dbReference type="EMBL" id="KAK3761843.1"/>
    </source>
</evidence>
<comment type="caution">
    <text evidence="1">The sequence shown here is derived from an EMBL/GenBank/DDBJ whole genome shotgun (WGS) entry which is preliminary data.</text>
</comment>
<protein>
    <submittedName>
        <fullName evidence="1">Uncharacterized protein</fullName>
    </submittedName>
</protein>
<dbReference type="AlphaFoldDB" id="A0AAE0Z2S8"/>
<dbReference type="Proteomes" id="UP001283361">
    <property type="component" value="Unassembled WGS sequence"/>
</dbReference>